<evidence type="ECO:0000313" key="2">
    <source>
        <dbReference type="EnsemblMetazoa" id="CJA17996.1"/>
    </source>
</evidence>
<feature type="domain" description="Immunoglobulin I-set" evidence="1">
    <location>
        <begin position="62"/>
        <end position="148"/>
    </location>
</feature>
<reference evidence="3" key="1">
    <citation type="submission" date="2010-08" db="EMBL/GenBank/DDBJ databases">
        <authorList>
            <consortium name="Caenorhabditis japonica Sequencing Consortium"/>
            <person name="Wilson R.K."/>
        </authorList>
    </citation>
    <scope>NUCLEOTIDE SEQUENCE [LARGE SCALE GENOMIC DNA]</scope>
    <source>
        <strain evidence="3">DF5081</strain>
    </source>
</reference>
<dbReference type="EnsemblMetazoa" id="CJA17996.1">
    <property type="protein sequence ID" value="CJA17996.1"/>
    <property type="gene ID" value="WBGene00137200"/>
</dbReference>
<name>A0A8R1E1Z2_CAEJA</name>
<accession>A0A8R1E1Z2</accession>
<keyword evidence="3" id="KW-1185">Reference proteome</keyword>
<evidence type="ECO:0000259" key="1">
    <source>
        <dbReference type="Pfam" id="PF07679"/>
    </source>
</evidence>
<evidence type="ECO:0000313" key="3">
    <source>
        <dbReference type="Proteomes" id="UP000005237"/>
    </source>
</evidence>
<dbReference type="AlphaFoldDB" id="A0A8R1E1Z2"/>
<proteinExistence type="predicted"/>
<dbReference type="Pfam" id="PF07679">
    <property type="entry name" value="I-set"/>
    <property type="match status" value="1"/>
</dbReference>
<dbReference type="InterPro" id="IPR013783">
    <property type="entry name" value="Ig-like_fold"/>
</dbReference>
<dbReference type="Gene3D" id="2.60.40.10">
    <property type="entry name" value="Immunoglobulins"/>
    <property type="match status" value="1"/>
</dbReference>
<dbReference type="Proteomes" id="UP000005237">
    <property type="component" value="Unassembled WGS sequence"/>
</dbReference>
<dbReference type="InterPro" id="IPR013098">
    <property type="entry name" value="Ig_I-set"/>
</dbReference>
<sequence length="163" mass="18004">MTDHIPGDNFAEQIQYRREWHHRVDGTDPHAFGSIPSPFDVAATSSSDQFDVALELETCERPVIVEQMKDVETVEGSDVEMAPIISSHTDFTVTWHGPAVDTKRARIQSNQLNSRLLIEKVKKCDAGVYSVIGRNQFGVTSSVAFLNVLSVPGTALLPISRPK</sequence>
<dbReference type="InterPro" id="IPR036179">
    <property type="entry name" value="Ig-like_dom_sf"/>
</dbReference>
<reference evidence="2" key="2">
    <citation type="submission" date="2022-06" db="UniProtKB">
        <authorList>
            <consortium name="EnsemblMetazoa"/>
        </authorList>
    </citation>
    <scope>IDENTIFICATION</scope>
    <source>
        <strain evidence="2">DF5081</strain>
    </source>
</reference>
<dbReference type="SUPFAM" id="SSF48726">
    <property type="entry name" value="Immunoglobulin"/>
    <property type="match status" value="1"/>
</dbReference>
<organism evidence="2 3">
    <name type="scientific">Caenorhabditis japonica</name>
    <dbReference type="NCBI Taxonomy" id="281687"/>
    <lineage>
        <taxon>Eukaryota</taxon>
        <taxon>Metazoa</taxon>
        <taxon>Ecdysozoa</taxon>
        <taxon>Nematoda</taxon>
        <taxon>Chromadorea</taxon>
        <taxon>Rhabditida</taxon>
        <taxon>Rhabditina</taxon>
        <taxon>Rhabditomorpha</taxon>
        <taxon>Rhabditoidea</taxon>
        <taxon>Rhabditidae</taxon>
        <taxon>Peloderinae</taxon>
        <taxon>Caenorhabditis</taxon>
    </lineage>
</organism>
<protein>
    <submittedName>
        <fullName evidence="2">I-set domain-containing protein</fullName>
    </submittedName>
</protein>